<proteinExistence type="predicted"/>
<comment type="caution">
    <text evidence="1">The sequence shown here is derived from an EMBL/GenBank/DDBJ whole genome shotgun (WGS) entry which is preliminary data.</text>
</comment>
<evidence type="ECO:0000313" key="2">
    <source>
        <dbReference type="Proteomes" id="UP000734854"/>
    </source>
</evidence>
<dbReference type="Proteomes" id="UP000734854">
    <property type="component" value="Unassembled WGS sequence"/>
</dbReference>
<dbReference type="PANTHER" id="PTHR34456:SF13">
    <property type="entry name" value="REVERSE TRANSCRIPTASE DOMAIN-CONTAINING PROTEIN"/>
    <property type="match status" value="1"/>
</dbReference>
<keyword evidence="2" id="KW-1185">Reference proteome</keyword>
<dbReference type="AlphaFoldDB" id="A0A8J5EL40"/>
<dbReference type="Pfam" id="PF05919">
    <property type="entry name" value="Mitovir_RNA_pol"/>
    <property type="match status" value="1"/>
</dbReference>
<dbReference type="PANTHER" id="PTHR34456">
    <property type="entry name" value="MITOVIRUS RNA-DEPENDENT RNA POLYMERASE"/>
    <property type="match status" value="1"/>
</dbReference>
<organism evidence="1 2">
    <name type="scientific">Zingiber officinale</name>
    <name type="common">Ginger</name>
    <name type="synonym">Amomum zingiber</name>
    <dbReference type="NCBI Taxonomy" id="94328"/>
    <lineage>
        <taxon>Eukaryota</taxon>
        <taxon>Viridiplantae</taxon>
        <taxon>Streptophyta</taxon>
        <taxon>Embryophyta</taxon>
        <taxon>Tracheophyta</taxon>
        <taxon>Spermatophyta</taxon>
        <taxon>Magnoliopsida</taxon>
        <taxon>Liliopsida</taxon>
        <taxon>Zingiberales</taxon>
        <taxon>Zingiberaceae</taxon>
        <taxon>Zingiber</taxon>
    </lineage>
</organism>
<dbReference type="InterPro" id="IPR008686">
    <property type="entry name" value="RNA_pol_mitovir"/>
</dbReference>
<protein>
    <submittedName>
        <fullName evidence="1">Uncharacterized protein</fullName>
    </submittedName>
</protein>
<reference evidence="1 2" key="1">
    <citation type="submission" date="2020-08" db="EMBL/GenBank/DDBJ databases">
        <title>Plant Genome Project.</title>
        <authorList>
            <person name="Zhang R.-G."/>
        </authorList>
    </citation>
    <scope>NUCLEOTIDE SEQUENCE [LARGE SCALE GENOMIC DNA]</scope>
    <source>
        <tissue evidence="1">Rhizome</tissue>
    </source>
</reference>
<evidence type="ECO:0000313" key="1">
    <source>
        <dbReference type="EMBL" id="KAG6467068.1"/>
    </source>
</evidence>
<sequence>MFEIVGVLFDRDYASSIVNSALATNILTVPFCKGRQSRVVNGVFYRRVGYHSSWLSNLSLTHHILVWWAAEQVYPGRKFLDYALLGDDIAIADRLVALYFGLATPRRYHLRTEVSDLGVRSLSLRALWKWIAEIALRTAEMSLCSTLPLRLTEPRSLRRLTERSLSLNSAAIASPGLQRFSFSLNSALAVAQLCGLA</sequence>
<dbReference type="EMBL" id="JACMSC010000092">
    <property type="protein sequence ID" value="KAG6467068.1"/>
    <property type="molecule type" value="Genomic_DNA"/>
</dbReference>
<gene>
    <name evidence="1" type="ORF">ZIOFF_075111</name>
</gene>
<accession>A0A8J5EL40</accession>
<name>A0A8J5EL40_ZINOF</name>